<dbReference type="AlphaFoldDB" id="A0A6H5H202"/>
<dbReference type="EMBL" id="CADCXU010021824">
    <property type="protein sequence ID" value="CAB0009522.1"/>
    <property type="molecule type" value="Genomic_DNA"/>
</dbReference>
<accession>A0A6H5H202</accession>
<feature type="non-terminal residue" evidence="2">
    <location>
        <position position="171"/>
    </location>
</feature>
<reference evidence="2 3" key="1">
    <citation type="submission" date="2020-02" db="EMBL/GenBank/DDBJ databases">
        <authorList>
            <person name="Ferguson B K."/>
        </authorList>
    </citation>
    <scope>NUCLEOTIDE SEQUENCE [LARGE SCALE GENOMIC DNA]</scope>
</reference>
<keyword evidence="3" id="KW-1185">Reference proteome</keyword>
<organism evidence="2 3">
    <name type="scientific">Nesidiocoris tenuis</name>
    <dbReference type="NCBI Taxonomy" id="355587"/>
    <lineage>
        <taxon>Eukaryota</taxon>
        <taxon>Metazoa</taxon>
        <taxon>Ecdysozoa</taxon>
        <taxon>Arthropoda</taxon>
        <taxon>Hexapoda</taxon>
        <taxon>Insecta</taxon>
        <taxon>Pterygota</taxon>
        <taxon>Neoptera</taxon>
        <taxon>Paraneoptera</taxon>
        <taxon>Hemiptera</taxon>
        <taxon>Heteroptera</taxon>
        <taxon>Panheteroptera</taxon>
        <taxon>Cimicomorpha</taxon>
        <taxon>Miridae</taxon>
        <taxon>Dicyphina</taxon>
        <taxon>Nesidiocoris</taxon>
    </lineage>
</organism>
<protein>
    <submittedName>
        <fullName evidence="2">Uncharacterized protein</fullName>
    </submittedName>
</protein>
<evidence type="ECO:0000313" key="3">
    <source>
        <dbReference type="Proteomes" id="UP000479000"/>
    </source>
</evidence>
<proteinExistence type="predicted"/>
<dbReference type="Proteomes" id="UP000479000">
    <property type="component" value="Unassembled WGS sequence"/>
</dbReference>
<gene>
    <name evidence="2" type="ORF">NTEN_LOCUS14662</name>
</gene>
<evidence type="ECO:0000313" key="2">
    <source>
        <dbReference type="EMBL" id="CAB0009522.1"/>
    </source>
</evidence>
<name>A0A6H5H202_9HEMI</name>
<sequence>MSCVKKIRTTYLSAYLQALPGSYGFESHRWHEKFGPQPYDSCHPWQSGFSELNEIRELNPLLVMSLWDYTIKPSFTFTFTYQAEEMIHHQGSRDPSSLRAWTNTRLTSRTGKDDLSSGLKQGKGLMDQTNGDEEENLTSRVSFTQSSPRTASLLHAGMPICQPKLAKVGSF</sequence>
<evidence type="ECO:0000256" key="1">
    <source>
        <dbReference type="SAM" id="MobiDB-lite"/>
    </source>
</evidence>
<feature type="region of interest" description="Disordered" evidence="1">
    <location>
        <begin position="109"/>
        <end position="136"/>
    </location>
</feature>